<dbReference type="AlphaFoldDB" id="A0A929KY46"/>
<evidence type="ECO:0000256" key="4">
    <source>
        <dbReference type="ARBA" id="ARBA00022759"/>
    </source>
</evidence>
<comment type="function">
    <text evidence="7">Single strand-specific metallo-endoribonuclease involved in late-stage 70S ribosome quality control and in maturation of the 3' terminus of the 16S rRNA.</text>
</comment>
<evidence type="ECO:0000256" key="1">
    <source>
        <dbReference type="ARBA" id="ARBA00010875"/>
    </source>
</evidence>
<dbReference type="InterPro" id="IPR002036">
    <property type="entry name" value="YbeY"/>
</dbReference>
<dbReference type="InterPro" id="IPR020549">
    <property type="entry name" value="YbeY_CS"/>
</dbReference>
<evidence type="ECO:0000256" key="7">
    <source>
        <dbReference type="HAMAP-Rule" id="MF_00009"/>
    </source>
</evidence>
<evidence type="ECO:0000256" key="5">
    <source>
        <dbReference type="ARBA" id="ARBA00022801"/>
    </source>
</evidence>
<name>A0A929KY46_9SPHI</name>
<dbReference type="Gene3D" id="3.40.390.30">
    <property type="entry name" value="Metalloproteases ('zincins'), catalytic domain"/>
    <property type="match status" value="1"/>
</dbReference>
<evidence type="ECO:0000256" key="2">
    <source>
        <dbReference type="ARBA" id="ARBA00022722"/>
    </source>
</evidence>
<dbReference type="PANTHER" id="PTHR46986:SF1">
    <property type="entry name" value="ENDORIBONUCLEASE YBEY, CHLOROPLASTIC"/>
    <property type="match status" value="1"/>
</dbReference>
<dbReference type="GO" id="GO:0005737">
    <property type="term" value="C:cytoplasm"/>
    <property type="evidence" value="ECO:0007669"/>
    <property type="project" value="UniProtKB-SubCell"/>
</dbReference>
<comment type="caution">
    <text evidence="8">The sequence shown here is derived from an EMBL/GenBank/DDBJ whole genome shotgun (WGS) entry which is preliminary data.</text>
</comment>
<dbReference type="PANTHER" id="PTHR46986">
    <property type="entry name" value="ENDORIBONUCLEASE YBEY, CHLOROPLASTIC"/>
    <property type="match status" value="1"/>
</dbReference>
<dbReference type="HAMAP" id="MF_00009">
    <property type="entry name" value="Endoribonucl_YbeY"/>
    <property type="match status" value="1"/>
</dbReference>
<dbReference type="Pfam" id="PF02130">
    <property type="entry name" value="YbeY"/>
    <property type="match status" value="1"/>
</dbReference>
<dbReference type="GO" id="GO:0004521">
    <property type="term" value="F:RNA endonuclease activity"/>
    <property type="evidence" value="ECO:0007669"/>
    <property type="project" value="UniProtKB-UniRule"/>
</dbReference>
<dbReference type="GO" id="GO:0004222">
    <property type="term" value="F:metalloendopeptidase activity"/>
    <property type="evidence" value="ECO:0007669"/>
    <property type="project" value="InterPro"/>
</dbReference>
<comment type="cofactor">
    <cofactor evidence="7">
        <name>Zn(2+)</name>
        <dbReference type="ChEBI" id="CHEBI:29105"/>
    </cofactor>
    <text evidence="7">Binds 1 zinc ion.</text>
</comment>
<accession>A0A929KY46</accession>
<evidence type="ECO:0000313" key="9">
    <source>
        <dbReference type="Proteomes" id="UP000622475"/>
    </source>
</evidence>
<evidence type="ECO:0000256" key="3">
    <source>
        <dbReference type="ARBA" id="ARBA00022723"/>
    </source>
</evidence>
<gene>
    <name evidence="7 8" type="primary">ybeY</name>
    <name evidence="8" type="ORF">IRJ16_03995</name>
</gene>
<feature type="binding site" evidence="7">
    <location>
        <position position="109"/>
    </location>
    <ligand>
        <name>Zn(2+)</name>
        <dbReference type="ChEBI" id="CHEBI:29105"/>
        <note>catalytic</note>
    </ligand>
</feature>
<keyword evidence="3 7" id="KW-0479">Metal-binding</keyword>
<keyword evidence="9" id="KW-1185">Reference proteome</keyword>
<keyword evidence="4 7" id="KW-0255">Endonuclease</keyword>
<dbReference type="PROSITE" id="PS01306">
    <property type="entry name" value="UPF0054"/>
    <property type="match status" value="1"/>
</dbReference>
<dbReference type="SUPFAM" id="SSF55486">
    <property type="entry name" value="Metalloproteases ('zincins'), catalytic domain"/>
    <property type="match status" value="1"/>
</dbReference>
<keyword evidence="7" id="KW-0698">rRNA processing</keyword>
<sequence>MPAITFFEEDTKFKPKNKVALRKWIKDTIVAEGYKLDELNYIFCSDAYLLQINQQYLNHDTYTDIVTFDNSEEEKVIVGDIFISVERIIENAAKFKVSTDDELHRVIIHGALHLLGYKDKTKASKTLMTNMEDKYLATRSF</sequence>
<dbReference type="GO" id="GO:0008270">
    <property type="term" value="F:zinc ion binding"/>
    <property type="evidence" value="ECO:0007669"/>
    <property type="project" value="UniProtKB-UniRule"/>
</dbReference>
<dbReference type="Proteomes" id="UP000622475">
    <property type="component" value="Unassembled WGS sequence"/>
</dbReference>
<dbReference type="NCBIfam" id="TIGR00043">
    <property type="entry name" value="rRNA maturation RNase YbeY"/>
    <property type="match status" value="1"/>
</dbReference>
<dbReference type="RefSeq" id="WP_194110244.1">
    <property type="nucleotide sequence ID" value="NZ_JADFFL010000002.1"/>
</dbReference>
<feature type="binding site" evidence="7">
    <location>
        <position position="113"/>
    </location>
    <ligand>
        <name>Zn(2+)</name>
        <dbReference type="ChEBI" id="CHEBI:29105"/>
        <note>catalytic</note>
    </ligand>
</feature>
<proteinExistence type="inferred from homology"/>
<organism evidence="8 9">
    <name type="scientific">Mucilaginibacter myungsuensis</name>
    <dbReference type="NCBI Taxonomy" id="649104"/>
    <lineage>
        <taxon>Bacteria</taxon>
        <taxon>Pseudomonadati</taxon>
        <taxon>Bacteroidota</taxon>
        <taxon>Sphingobacteriia</taxon>
        <taxon>Sphingobacteriales</taxon>
        <taxon>Sphingobacteriaceae</taxon>
        <taxon>Mucilaginibacter</taxon>
    </lineage>
</organism>
<keyword evidence="5 7" id="KW-0378">Hydrolase</keyword>
<keyword evidence="6 7" id="KW-0862">Zinc</keyword>
<evidence type="ECO:0000256" key="6">
    <source>
        <dbReference type="ARBA" id="ARBA00022833"/>
    </source>
</evidence>
<comment type="similarity">
    <text evidence="1 7">Belongs to the endoribonuclease YbeY family.</text>
</comment>
<feature type="binding site" evidence="7">
    <location>
        <position position="119"/>
    </location>
    <ligand>
        <name>Zn(2+)</name>
        <dbReference type="ChEBI" id="CHEBI:29105"/>
        <note>catalytic</note>
    </ligand>
</feature>
<comment type="subcellular location">
    <subcellularLocation>
        <location evidence="7">Cytoplasm</location>
    </subcellularLocation>
</comment>
<protein>
    <recommendedName>
        <fullName evidence="7">Endoribonuclease YbeY</fullName>
        <ecNumber evidence="7">3.1.-.-</ecNumber>
    </recommendedName>
</protein>
<reference evidence="8" key="1">
    <citation type="submission" date="2020-10" db="EMBL/GenBank/DDBJ databases">
        <title>Mucilaginibacter mali sp. nov., isolated from rhizosphere soil of apple orchard.</title>
        <authorList>
            <person name="Lee J.-S."/>
            <person name="Kim H.S."/>
            <person name="Kim J.-S."/>
        </authorList>
    </citation>
    <scope>NUCLEOTIDE SEQUENCE</scope>
    <source>
        <strain evidence="8">KCTC 22746</strain>
    </source>
</reference>
<dbReference type="GO" id="GO:0006364">
    <property type="term" value="P:rRNA processing"/>
    <property type="evidence" value="ECO:0007669"/>
    <property type="project" value="UniProtKB-UniRule"/>
</dbReference>
<keyword evidence="7" id="KW-0690">Ribosome biogenesis</keyword>
<dbReference type="InterPro" id="IPR023091">
    <property type="entry name" value="MetalPrtase_cat_dom_sf_prd"/>
</dbReference>
<evidence type="ECO:0000313" key="8">
    <source>
        <dbReference type="EMBL" id="MBE9661034.1"/>
    </source>
</evidence>
<keyword evidence="2 7" id="KW-0540">Nuclease</keyword>
<dbReference type="EC" id="3.1.-.-" evidence="7"/>
<dbReference type="EMBL" id="JADFFL010000002">
    <property type="protein sequence ID" value="MBE9661034.1"/>
    <property type="molecule type" value="Genomic_DNA"/>
</dbReference>
<keyword evidence="7" id="KW-0963">Cytoplasm</keyword>